<protein>
    <recommendedName>
        <fullName evidence="1">F-box domain-containing protein</fullName>
    </recommendedName>
</protein>
<dbReference type="InterPro" id="IPR036047">
    <property type="entry name" value="F-box-like_dom_sf"/>
</dbReference>
<dbReference type="InterPro" id="IPR001810">
    <property type="entry name" value="F-box_dom"/>
</dbReference>
<organism evidence="2 3">
    <name type="scientific">Bimuria novae-zelandiae CBS 107.79</name>
    <dbReference type="NCBI Taxonomy" id="1447943"/>
    <lineage>
        <taxon>Eukaryota</taxon>
        <taxon>Fungi</taxon>
        <taxon>Dikarya</taxon>
        <taxon>Ascomycota</taxon>
        <taxon>Pezizomycotina</taxon>
        <taxon>Dothideomycetes</taxon>
        <taxon>Pleosporomycetidae</taxon>
        <taxon>Pleosporales</taxon>
        <taxon>Massarineae</taxon>
        <taxon>Didymosphaeriaceae</taxon>
        <taxon>Bimuria</taxon>
    </lineage>
</organism>
<dbReference type="SUPFAM" id="SSF81383">
    <property type="entry name" value="F-box domain"/>
    <property type="match status" value="1"/>
</dbReference>
<evidence type="ECO:0000313" key="3">
    <source>
        <dbReference type="Proteomes" id="UP000800036"/>
    </source>
</evidence>
<dbReference type="EMBL" id="ML976684">
    <property type="protein sequence ID" value="KAF1972866.1"/>
    <property type="molecule type" value="Genomic_DNA"/>
</dbReference>
<dbReference type="Pfam" id="PF00646">
    <property type="entry name" value="F-box"/>
    <property type="match status" value="1"/>
</dbReference>
<keyword evidence="3" id="KW-1185">Reference proteome</keyword>
<evidence type="ECO:0000313" key="2">
    <source>
        <dbReference type="EMBL" id="KAF1972866.1"/>
    </source>
</evidence>
<dbReference type="PROSITE" id="PS50181">
    <property type="entry name" value="FBOX"/>
    <property type="match status" value="1"/>
</dbReference>
<gene>
    <name evidence="2" type="ORF">BU23DRAFT_554710</name>
</gene>
<feature type="domain" description="F-box" evidence="1">
    <location>
        <begin position="1"/>
        <end position="48"/>
    </location>
</feature>
<dbReference type="Proteomes" id="UP000800036">
    <property type="component" value="Unassembled WGS sequence"/>
</dbReference>
<dbReference type="AlphaFoldDB" id="A0A6A5VCW8"/>
<reference evidence="2" key="1">
    <citation type="journal article" date="2020" name="Stud. Mycol.">
        <title>101 Dothideomycetes genomes: a test case for predicting lifestyles and emergence of pathogens.</title>
        <authorList>
            <person name="Haridas S."/>
            <person name="Albert R."/>
            <person name="Binder M."/>
            <person name="Bloem J."/>
            <person name="Labutti K."/>
            <person name="Salamov A."/>
            <person name="Andreopoulos B."/>
            <person name="Baker S."/>
            <person name="Barry K."/>
            <person name="Bills G."/>
            <person name="Bluhm B."/>
            <person name="Cannon C."/>
            <person name="Castanera R."/>
            <person name="Culley D."/>
            <person name="Daum C."/>
            <person name="Ezra D."/>
            <person name="Gonzalez J."/>
            <person name="Henrissat B."/>
            <person name="Kuo A."/>
            <person name="Liang C."/>
            <person name="Lipzen A."/>
            <person name="Lutzoni F."/>
            <person name="Magnuson J."/>
            <person name="Mondo S."/>
            <person name="Nolan M."/>
            <person name="Ohm R."/>
            <person name="Pangilinan J."/>
            <person name="Park H.-J."/>
            <person name="Ramirez L."/>
            <person name="Alfaro M."/>
            <person name="Sun H."/>
            <person name="Tritt A."/>
            <person name="Yoshinaga Y."/>
            <person name="Zwiers L.-H."/>
            <person name="Turgeon B."/>
            <person name="Goodwin S."/>
            <person name="Spatafora J."/>
            <person name="Crous P."/>
            <person name="Grigoriev I."/>
        </authorList>
    </citation>
    <scope>NUCLEOTIDE SEQUENCE</scope>
    <source>
        <strain evidence="2">CBS 107.79</strain>
    </source>
</reference>
<dbReference type="OrthoDB" id="5384804at2759"/>
<sequence length="485" mass="56887">MPGLLSLPLELLENVFYRLDSIDDVHHFARVSKRTYDVIRLSSAYTNIMRCIIGFAPQHRFDIVLCGLLQVHRDIVAHFAEHGSNSPLLLATQPNLQHGSFEAQLFTIVSDECSSGPCKKCLPDNRVYEILARYQGLRVLEDEWLARPLGTHDLLAVEQTVDRDPFVQAHKLLLKQHEDFKDNVDPRTDRDSFAATHYISFNPDQRHRFHAALISVWVLNEVRWIFAQFTSQRGQPVSSIQLKLLDLYKDMVERHKIETPVVDEADRYAMWQFLYQHILPLYGSFLADQDCFQLPLTYPSVFAESPHRTRMFQLFLLAGQTYLQPPDLIDLVLRYRTSRKKPYPELKIPSSTRFYRRPVERNLFGSGTYDESRVRSLENHAILELNTIVRATINQSEEKPFISWVTPSGSDWLFCAIDESATYFSRAIMTRFEADMKKDFHTVKRLETIIESQREEWNKVWWEVWWWANSEDKARVKIERWASMD</sequence>
<evidence type="ECO:0000259" key="1">
    <source>
        <dbReference type="PROSITE" id="PS50181"/>
    </source>
</evidence>
<accession>A0A6A5VCW8</accession>
<name>A0A6A5VCW8_9PLEO</name>
<proteinExistence type="predicted"/>